<dbReference type="InterPro" id="IPR042184">
    <property type="entry name" value="YqeY/Aim41_N"/>
</dbReference>
<evidence type="ECO:0000313" key="1">
    <source>
        <dbReference type="EMBL" id="SER19432.1"/>
    </source>
</evidence>
<dbReference type="RefSeq" id="WP_091362154.1">
    <property type="nucleotide sequence ID" value="NZ_AP025284.1"/>
</dbReference>
<keyword evidence="2" id="KW-1185">Reference proteome</keyword>
<proteinExistence type="predicted"/>
<dbReference type="InterPro" id="IPR003789">
    <property type="entry name" value="Asn/Gln_tRNA_amidoTrase-B-like"/>
</dbReference>
<sequence length="149" mass="16720">MSELKQRISDEMKAAMRAKAKERLGTIRMILSELKRIEVDERIELDDARVLAILDKMQKQRRDSIEQFNTAGRDDLANIEQQELLVIKEFLPQPLSEAELAEIVAQAVTDSGAQNMQDMGKVMALVKPQVQGRADMGAISQLVKNALNS</sequence>
<dbReference type="InterPro" id="IPR023168">
    <property type="entry name" value="GatB_Yqey_C_2"/>
</dbReference>
<dbReference type="Pfam" id="PF09424">
    <property type="entry name" value="YqeY"/>
    <property type="match status" value="1"/>
</dbReference>
<dbReference type="Proteomes" id="UP000198749">
    <property type="component" value="Unassembled WGS sequence"/>
</dbReference>
<dbReference type="STRING" id="355243.SAMN03080615_04280"/>
<dbReference type="InterPro" id="IPR019004">
    <property type="entry name" value="YqeY/Aim41"/>
</dbReference>
<name>A0A1H9M727_9GAMM</name>
<dbReference type="EMBL" id="FOGB01000023">
    <property type="protein sequence ID" value="SER19432.1"/>
    <property type="molecule type" value="Genomic_DNA"/>
</dbReference>
<organism evidence="1 2">
    <name type="scientific">Amphritea atlantica</name>
    <dbReference type="NCBI Taxonomy" id="355243"/>
    <lineage>
        <taxon>Bacteria</taxon>
        <taxon>Pseudomonadati</taxon>
        <taxon>Pseudomonadota</taxon>
        <taxon>Gammaproteobacteria</taxon>
        <taxon>Oceanospirillales</taxon>
        <taxon>Oceanospirillaceae</taxon>
        <taxon>Amphritea</taxon>
    </lineage>
</organism>
<gene>
    <name evidence="1" type="ORF">SAMN03080615_04280</name>
</gene>
<dbReference type="SUPFAM" id="SSF89095">
    <property type="entry name" value="GatB/YqeY motif"/>
    <property type="match status" value="1"/>
</dbReference>
<dbReference type="PANTHER" id="PTHR28055:SF1">
    <property type="entry name" value="ALTERED INHERITANCE OF MITOCHONDRIA PROTEIN 41, MITOCHONDRIAL"/>
    <property type="match status" value="1"/>
</dbReference>
<dbReference type="Gene3D" id="1.10.10.410">
    <property type="match status" value="1"/>
</dbReference>
<protein>
    <recommendedName>
        <fullName evidence="3">Glutamyl-tRNA amidotransferase</fullName>
    </recommendedName>
</protein>
<dbReference type="AlphaFoldDB" id="A0A1H9M727"/>
<accession>A0A1H9M727</accession>
<dbReference type="PANTHER" id="PTHR28055">
    <property type="entry name" value="ALTERED INHERITANCE OF MITOCHONDRIA PROTEIN 41, MITOCHONDRIAL"/>
    <property type="match status" value="1"/>
</dbReference>
<evidence type="ECO:0008006" key="3">
    <source>
        <dbReference type="Google" id="ProtNLM"/>
    </source>
</evidence>
<dbReference type="GO" id="GO:0016884">
    <property type="term" value="F:carbon-nitrogen ligase activity, with glutamine as amido-N-donor"/>
    <property type="evidence" value="ECO:0007669"/>
    <property type="project" value="InterPro"/>
</dbReference>
<reference evidence="2" key="1">
    <citation type="submission" date="2016-10" db="EMBL/GenBank/DDBJ databases">
        <authorList>
            <person name="Varghese N."/>
            <person name="Submissions S."/>
        </authorList>
    </citation>
    <scope>NUCLEOTIDE SEQUENCE [LARGE SCALE GENOMIC DNA]</scope>
    <source>
        <strain evidence="2">DSM 18887</strain>
    </source>
</reference>
<dbReference type="OrthoDB" id="9788127at2"/>
<evidence type="ECO:0000313" key="2">
    <source>
        <dbReference type="Proteomes" id="UP000198749"/>
    </source>
</evidence>
<dbReference type="Gene3D" id="1.10.1510.10">
    <property type="entry name" value="Uncharacterised protein YqeY/AIM41 PF09424, N-terminal domain"/>
    <property type="match status" value="1"/>
</dbReference>